<dbReference type="PANTHER" id="PTHR33067">
    <property type="entry name" value="RNA-DIRECTED DNA POLYMERASE-RELATED"/>
    <property type="match status" value="1"/>
</dbReference>
<name>A0ABR2S7I2_9ROSI</name>
<dbReference type="Gene3D" id="2.40.70.10">
    <property type="entry name" value="Acid Proteases"/>
    <property type="match status" value="1"/>
</dbReference>
<reference evidence="2 3" key="1">
    <citation type="journal article" date="2024" name="G3 (Bethesda)">
        <title>Genome assembly of Hibiscus sabdariffa L. provides insights into metabolisms of medicinal natural products.</title>
        <authorList>
            <person name="Kim T."/>
        </authorList>
    </citation>
    <scope>NUCLEOTIDE SEQUENCE [LARGE SCALE GENOMIC DNA]</scope>
    <source>
        <strain evidence="2">TK-2024</strain>
        <tissue evidence="2">Old leaves</tissue>
    </source>
</reference>
<sequence>MSQSIDKPPYFNGAHYSHWKNRMMIFVQSVDYLLWDVIEDGPTIQMKRVGELQVPKERHEWSAQERKQVQFNAKAMHILLCALGPEEFAKVSSCDNAKEIWDKLEVVHEGTNEVKETKIGLLNLNYENFKMDPNEDIKAMFNRFSIIVNELKGFGEAIPEDKLVRKLIYSLPESWDSKKTAIIEAKNLKELKLDELIGSLLTHELMSKPLIRDKEKKIKEQGMNVNVIALKSSKYQYEDSSMEESSEEEDEEMEYLIKNFTRFMKSEKEKSKHESKKKKMKEPQRVKSSNKRGSSSKKAYVATWSDEDSTEEEEVAHLCLMAFQEGEDPAYRYPSVGIGTRVLTNISVLIGPSVPIPKLNRPPPPFPQRLKKHKEDNQFKRFVDMLDQLHIDVPFLEAIDQISTYAKFLNDIITKKRKIERYETVATAGEYFLGDIPPKKNDPGSFIIPCSIGDNYVGKSLCDLGSSVSLMPKSVFMKLVIGIARPTTVILQSADRSHVRPEGKVEDLLVKVGKFVFPADFLILDCEADHKAPIILGRPFLAMGRILIDCEK</sequence>
<organism evidence="2 3">
    <name type="scientific">Hibiscus sabdariffa</name>
    <name type="common">roselle</name>
    <dbReference type="NCBI Taxonomy" id="183260"/>
    <lineage>
        <taxon>Eukaryota</taxon>
        <taxon>Viridiplantae</taxon>
        <taxon>Streptophyta</taxon>
        <taxon>Embryophyta</taxon>
        <taxon>Tracheophyta</taxon>
        <taxon>Spermatophyta</taxon>
        <taxon>Magnoliopsida</taxon>
        <taxon>eudicotyledons</taxon>
        <taxon>Gunneridae</taxon>
        <taxon>Pentapetalae</taxon>
        <taxon>rosids</taxon>
        <taxon>malvids</taxon>
        <taxon>Malvales</taxon>
        <taxon>Malvaceae</taxon>
        <taxon>Malvoideae</taxon>
        <taxon>Hibiscus</taxon>
    </lineage>
</organism>
<dbReference type="CDD" id="cd00303">
    <property type="entry name" value="retropepsin_like"/>
    <property type="match status" value="1"/>
</dbReference>
<protein>
    <recommendedName>
        <fullName evidence="4">DUF4219 domain-containing protein</fullName>
    </recommendedName>
</protein>
<dbReference type="EMBL" id="JBBPBN010000016">
    <property type="protein sequence ID" value="KAK9021177.1"/>
    <property type="molecule type" value="Genomic_DNA"/>
</dbReference>
<evidence type="ECO:0000313" key="2">
    <source>
        <dbReference type="EMBL" id="KAK9021177.1"/>
    </source>
</evidence>
<evidence type="ECO:0000313" key="3">
    <source>
        <dbReference type="Proteomes" id="UP001396334"/>
    </source>
</evidence>
<accession>A0ABR2S7I2</accession>
<feature type="region of interest" description="Disordered" evidence="1">
    <location>
        <begin position="266"/>
        <end position="306"/>
    </location>
</feature>
<dbReference type="Proteomes" id="UP001396334">
    <property type="component" value="Unassembled WGS sequence"/>
</dbReference>
<keyword evidence="3" id="KW-1185">Reference proteome</keyword>
<gene>
    <name evidence="2" type="ORF">V6N11_011178</name>
</gene>
<dbReference type="InterPro" id="IPR021109">
    <property type="entry name" value="Peptidase_aspartic_dom_sf"/>
</dbReference>
<dbReference type="PANTHER" id="PTHR33067:SF32">
    <property type="entry name" value="ASPARTIC PEPTIDASE DDI1-TYPE DOMAIN-CONTAINING PROTEIN"/>
    <property type="match status" value="1"/>
</dbReference>
<proteinExistence type="predicted"/>
<comment type="caution">
    <text evidence="2">The sequence shown here is derived from an EMBL/GenBank/DDBJ whole genome shotgun (WGS) entry which is preliminary data.</text>
</comment>
<evidence type="ECO:0000256" key="1">
    <source>
        <dbReference type="SAM" id="MobiDB-lite"/>
    </source>
</evidence>
<evidence type="ECO:0008006" key="4">
    <source>
        <dbReference type="Google" id="ProtNLM"/>
    </source>
</evidence>
<dbReference type="Pfam" id="PF14223">
    <property type="entry name" value="Retrotran_gag_2"/>
    <property type="match status" value="1"/>
</dbReference>